<dbReference type="Pfam" id="PF00271">
    <property type="entry name" value="Helicase_C"/>
    <property type="match status" value="1"/>
</dbReference>
<dbReference type="STRING" id="48709.A0A1D2NI02"/>
<dbReference type="PROSITE" id="PS00690">
    <property type="entry name" value="DEAH_ATP_HELICASE"/>
    <property type="match status" value="1"/>
</dbReference>
<dbReference type="OMA" id="VFVCPLY"/>
<accession>A0A1D2NI02</accession>
<keyword evidence="3" id="KW-0378">Hydrolase</keyword>
<evidence type="ECO:0000313" key="11">
    <source>
        <dbReference type="Proteomes" id="UP000094527"/>
    </source>
</evidence>
<dbReference type="CDD" id="cd18791">
    <property type="entry name" value="SF2_C_RHA"/>
    <property type="match status" value="1"/>
</dbReference>
<dbReference type="Pfam" id="PF00270">
    <property type="entry name" value="DEAD"/>
    <property type="match status" value="1"/>
</dbReference>
<feature type="region of interest" description="Disordered" evidence="7">
    <location>
        <begin position="1"/>
        <end position="68"/>
    </location>
</feature>
<evidence type="ECO:0000256" key="4">
    <source>
        <dbReference type="ARBA" id="ARBA00022806"/>
    </source>
</evidence>
<dbReference type="InterPro" id="IPR001650">
    <property type="entry name" value="Helicase_C-like"/>
</dbReference>
<evidence type="ECO:0000259" key="8">
    <source>
        <dbReference type="PROSITE" id="PS51192"/>
    </source>
</evidence>
<dbReference type="GO" id="GO:0045943">
    <property type="term" value="P:positive regulation of transcription by RNA polymerase I"/>
    <property type="evidence" value="ECO:0007669"/>
    <property type="project" value="TreeGrafter"/>
</dbReference>
<dbReference type="InterPro" id="IPR027417">
    <property type="entry name" value="P-loop_NTPase"/>
</dbReference>
<evidence type="ECO:0000256" key="6">
    <source>
        <dbReference type="ARBA" id="ARBA00047984"/>
    </source>
</evidence>
<dbReference type="PANTHER" id="PTHR18934">
    <property type="entry name" value="ATP-DEPENDENT RNA HELICASE"/>
    <property type="match status" value="1"/>
</dbReference>
<dbReference type="GO" id="GO:0003725">
    <property type="term" value="F:double-stranded RNA binding"/>
    <property type="evidence" value="ECO:0007669"/>
    <property type="project" value="TreeGrafter"/>
</dbReference>
<feature type="domain" description="Helicase C-terminal" evidence="9">
    <location>
        <begin position="402"/>
        <end position="574"/>
    </location>
</feature>
<dbReference type="InterPro" id="IPR002464">
    <property type="entry name" value="DNA/RNA_helicase_DEAH_CS"/>
</dbReference>
<dbReference type="Gene3D" id="1.20.120.1080">
    <property type="match status" value="1"/>
</dbReference>
<dbReference type="GO" id="GO:0003724">
    <property type="term" value="F:RNA helicase activity"/>
    <property type="evidence" value="ECO:0007669"/>
    <property type="project" value="UniProtKB-EC"/>
</dbReference>
<dbReference type="SMART" id="SM00487">
    <property type="entry name" value="DEXDc"/>
    <property type="match status" value="1"/>
</dbReference>
<evidence type="ECO:0000256" key="3">
    <source>
        <dbReference type="ARBA" id="ARBA00022801"/>
    </source>
</evidence>
<keyword evidence="4 10" id="KW-0347">Helicase</keyword>
<comment type="caution">
    <text evidence="10">The sequence shown here is derived from an EMBL/GenBank/DDBJ whole genome shotgun (WGS) entry which is preliminary data.</text>
</comment>
<protein>
    <recommendedName>
        <fullName evidence="1">RNA helicase</fullName>
        <ecNumber evidence="1">3.6.4.13</ecNumber>
    </recommendedName>
</protein>
<keyword evidence="11" id="KW-1185">Reference proteome</keyword>
<keyword evidence="2" id="KW-0547">Nucleotide-binding</keyword>
<feature type="domain" description="Helicase ATP-binding" evidence="8">
    <location>
        <begin position="199"/>
        <end position="370"/>
    </location>
</feature>
<feature type="compositionally biased region" description="Basic residues" evidence="7">
    <location>
        <begin position="37"/>
        <end position="48"/>
    </location>
</feature>
<dbReference type="EMBL" id="LJIJ01000034">
    <property type="protein sequence ID" value="ODN04893.1"/>
    <property type="molecule type" value="Genomic_DNA"/>
</dbReference>
<dbReference type="GO" id="GO:0016787">
    <property type="term" value="F:hydrolase activity"/>
    <property type="evidence" value="ECO:0007669"/>
    <property type="project" value="UniProtKB-KW"/>
</dbReference>
<dbReference type="SMART" id="SM00847">
    <property type="entry name" value="HA2"/>
    <property type="match status" value="1"/>
</dbReference>
<dbReference type="PROSITE" id="PS51192">
    <property type="entry name" value="HELICASE_ATP_BIND_1"/>
    <property type="match status" value="1"/>
</dbReference>
<name>A0A1D2NI02_ORCCI</name>
<evidence type="ECO:0000256" key="2">
    <source>
        <dbReference type="ARBA" id="ARBA00022741"/>
    </source>
</evidence>
<gene>
    <name evidence="10" type="ORF">Ocin01_01808</name>
</gene>
<evidence type="ECO:0000313" key="10">
    <source>
        <dbReference type="EMBL" id="ODN04893.1"/>
    </source>
</evidence>
<dbReference type="InterPro" id="IPR011545">
    <property type="entry name" value="DEAD/DEAH_box_helicase_dom"/>
</dbReference>
<dbReference type="InterPro" id="IPR007502">
    <property type="entry name" value="Helicase-assoc_dom"/>
</dbReference>
<evidence type="ECO:0000259" key="9">
    <source>
        <dbReference type="PROSITE" id="PS51194"/>
    </source>
</evidence>
<dbReference type="Gene3D" id="3.40.50.300">
    <property type="entry name" value="P-loop containing nucleotide triphosphate hydrolases"/>
    <property type="match status" value="2"/>
</dbReference>
<dbReference type="InterPro" id="IPR014001">
    <property type="entry name" value="Helicase_ATP-bd"/>
</dbReference>
<evidence type="ECO:0000256" key="5">
    <source>
        <dbReference type="ARBA" id="ARBA00022840"/>
    </source>
</evidence>
<comment type="catalytic activity">
    <reaction evidence="6">
        <text>ATP + H2O = ADP + phosphate + H(+)</text>
        <dbReference type="Rhea" id="RHEA:13065"/>
        <dbReference type="ChEBI" id="CHEBI:15377"/>
        <dbReference type="ChEBI" id="CHEBI:15378"/>
        <dbReference type="ChEBI" id="CHEBI:30616"/>
        <dbReference type="ChEBI" id="CHEBI:43474"/>
        <dbReference type="ChEBI" id="CHEBI:456216"/>
        <dbReference type="EC" id="3.6.4.13"/>
    </reaction>
</comment>
<dbReference type="PANTHER" id="PTHR18934:SF118">
    <property type="entry name" value="ATP-DEPENDENT RNA HELICASE DHX33"/>
    <property type="match status" value="1"/>
</dbReference>
<dbReference type="SUPFAM" id="SSF52540">
    <property type="entry name" value="P-loop containing nucleoside triphosphate hydrolases"/>
    <property type="match status" value="1"/>
</dbReference>
<sequence>MVSLIKSKKPYLPIQNGSPAPSSSGMTQVENQTGNERRKKKKKKKKKGNQSFEESLASTSTTAPVGNGDMAVKKAKTFVIGKKKIICDKLLLNMLKKKKKKQLAAALKAKAAVEASKNQGQGSEVVEQIPFSNKRKLSNSGSTKSEDKIPLLQDTEEEDYGEPERERKVIKYKNNQVKANSPGVATPDLPVTECREALIQRFKESDTLIVVGETGSGKSTQIPQFLLKDCSKLFSYRGIAITQPRRVAAISLANRVAYELGTEVGETVGFKVRFDKQVSDKTKITFLTDGYLMMDAIRNKTFDEYSVIIVDEAHERSVETDVVLSLLRNAQTIRKVRNPKKQLKLIIMSATLDVDKFKSFFSLKDHGLTTKAVYVKGRPFSLQLNYLPKTVSESHIDSTWITLLKLHMELPTDHHILVFLTGKEEIDLIVARANAINQRKDLTRVFVCPLYAALSKESQMKSFELPSDNTRKIVVSTNLAETSLTIPGIRVVIDSGRVKSKYFEESLGMNVLRVQLISKSQSDQRAGRAGREFEGAVYRLYTKSDYEKMEGFPAPEITRSNLSRVLLLAAVSLGVNDFNEFQLPDRPSTKAIRYALNELHRFGAIEANQQPVKLTRTAKRLLSFPVELHLARVLYLAVQYQELSRICAIIAMSTVETVYSPDIHEKETRHVKYRALWAPEGDFLTFWRIFKEYKKSKNKKAWCKEYSIQFKTMAYVTQVWRHLLTVCQSMELEEDERLSCGDAVDFKEKLLLIFKTAFSHQIARLSKTGGIYIVENVFDSSIKFHAKIHPTSSLIATKPGRLIFTHLSFNEVDNAVYMHNCGAL</sequence>
<proteinExistence type="predicted"/>
<evidence type="ECO:0000256" key="7">
    <source>
        <dbReference type="SAM" id="MobiDB-lite"/>
    </source>
</evidence>
<dbReference type="OrthoDB" id="10253254at2759"/>
<dbReference type="CDD" id="cd17917">
    <property type="entry name" value="DEXHc_RHA-like"/>
    <property type="match status" value="1"/>
</dbReference>
<keyword evidence="5" id="KW-0067">ATP-binding</keyword>
<feature type="compositionally biased region" description="Polar residues" evidence="7">
    <location>
        <begin position="49"/>
        <end position="64"/>
    </location>
</feature>
<reference evidence="10 11" key="1">
    <citation type="journal article" date="2016" name="Genome Biol. Evol.">
        <title>Gene Family Evolution Reflects Adaptation to Soil Environmental Stressors in the Genome of the Collembolan Orchesella cincta.</title>
        <authorList>
            <person name="Faddeeva-Vakhrusheva A."/>
            <person name="Derks M.F."/>
            <person name="Anvar S.Y."/>
            <person name="Agamennone V."/>
            <person name="Suring W."/>
            <person name="Smit S."/>
            <person name="van Straalen N.M."/>
            <person name="Roelofs D."/>
        </authorList>
    </citation>
    <scope>NUCLEOTIDE SEQUENCE [LARGE SCALE GENOMIC DNA]</scope>
    <source>
        <tissue evidence="10">Mixed pool</tissue>
    </source>
</reference>
<feature type="region of interest" description="Disordered" evidence="7">
    <location>
        <begin position="134"/>
        <end position="164"/>
    </location>
</feature>
<dbReference type="GO" id="GO:0005524">
    <property type="term" value="F:ATP binding"/>
    <property type="evidence" value="ECO:0007669"/>
    <property type="project" value="UniProtKB-KW"/>
</dbReference>
<feature type="compositionally biased region" description="Polar residues" evidence="7">
    <location>
        <begin position="15"/>
        <end position="34"/>
    </location>
</feature>
<organism evidence="10 11">
    <name type="scientific">Orchesella cincta</name>
    <name type="common">Springtail</name>
    <name type="synonym">Podura cincta</name>
    <dbReference type="NCBI Taxonomy" id="48709"/>
    <lineage>
        <taxon>Eukaryota</taxon>
        <taxon>Metazoa</taxon>
        <taxon>Ecdysozoa</taxon>
        <taxon>Arthropoda</taxon>
        <taxon>Hexapoda</taxon>
        <taxon>Collembola</taxon>
        <taxon>Entomobryomorpha</taxon>
        <taxon>Entomobryoidea</taxon>
        <taxon>Orchesellidae</taxon>
        <taxon>Orchesellinae</taxon>
        <taxon>Orchesella</taxon>
    </lineage>
</organism>
<evidence type="ECO:0000256" key="1">
    <source>
        <dbReference type="ARBA" id="ARBA00012552"/>
    </source>
</evidence>
<dbReference type="Proteomes" id="UP000094527">
    <property type="component" value="Unassembled WGS sequence"/>
</dbReference>
<dbReference type="PROSITE" id="PS51194">
    <property type="entry name" value="HELICASE_CTER"/>
    <property type="match status" value="1"/>
</dbReference>
<dbReference type="GO" id="GO:0005730">
    <property type="term" value="C:nucleolus"/>
    <property type="evidence" value="ECO:0007669"/>
    <property type="project" value="TreeGrafter"/>
</dbReference>
<dbReference type="EC" id="3.6.4.13" evidence="1"/>
<dbReference type="SMART" id="SM00490">
    <property type="entry name" value="HELICc"/>
    <property type="match status" value="1"/>
</dbReference>
<dbReference type="AlphaFoldDB" id="A0A1D2NI02"/>